<keyword evidence="3" id="KW-1185">Reference proteome</keyword>
<feature type="region of interest" description="Disordered" evidence="1">
    <location>
        <begin position="1"/>
        <end position="21"/>
    </location>
</feature>
<comment type="caution">
    <text evidence="2">The sequence shown here is derived from an EMBL/GenBank/DDBJ whole genome shotgun (WGS) entry which is preliminary data.</text>
</comment>
<dbReference type="Proteomes" id="UP000324222">
    <property type="component" value="Unassembled WGS sequence"/>
</dbReference>
<name>A0A5B7H9P2_PORTR</name>
<accession>A0A5B7H9P2</accession>
<gene>
    <name evidence="2" type="ORF">E2C01_061038</name>
</gene>
<sequence length="60" mass="6476">MQSPAPPPKAVCSDTPLPCLDQREVRPKPQLEVHLRKEHVDAAATPFSGSVVALSRRSAC</sequence>
<organism evidence="2 3">
    <name type="scientific">Portunus trituberculatus</name>
    <name type="common">Swimming crab</name>
    <name type="synonym">Neptunus trituberculatus</name>
    <dbReference type="NCBI Taxonomy" id="210409"/>
    <lineage>
        <taxon>Eukaryota</taxon>
        <taxon>Metazoa</taxon>
        <taxon>Ecdysozoa</taxon>
        <taxon>Arthropoda</taxon>
        <taxon>Crustacea</taxon>
        <taxon>Multicrustacea</taxon>
        <taxon>Malacostraca</taxon>
        <taxon>Eumalacostraca</taxon>
        <taxon>Eucarida</taxon>
        <taxon>Decapoda</taxon>
        <taxon>Pleocyemata</taxon>
        <taxon>Brachyura</taxon>
        <taxon>Eubrachyura</taxon>
        <taxon>Portunoidea</taxon>
        <taxon>Portunidae</taxon>
        <taxon>Portuninae</taxon>
        <taxon>Portunus</taxon>
    </lineage>
</organism>
<reference evidence="2 3" key="1">
    <citation type="submission" date="2019-05" db="EMBL/GenBank/DDBJ databases">
        <title>Another draft genome of Portunus trituberculatus and its Hox gene families provides insights of decapod evolution.</title>
        <authorList>
            <person name="Jeong J.-H."/>
            <person name="Song I."/>
            <person name="Kim S."/>
            <person name="Choi T."/>
            <person name="Kim D."/>
            <person name="Ryu S."/>
            <person name="Kim W."/>
        </authorList>
    </citation>
    <scope>NUCLEOTIDE SEQUENCE [LARGE SCALE GENOMIC DNA]</scope>
    <source>
        <tissue evidence="2">Muscle</tissue>
    </source>
</reference>
<evidence type="ECO:0000313" key="3">
    <source>
        <dbReference type="Proteomes" id="UP000324222"/>
    </source>
</evidence>
<dbReference type="EMBL" id="VSRR010025455">
    <property type="protein sequence ID" value="MPC66883.1"/>
    <property type="molecule type" value="Genomic_DNA"/>
</dbReference>
<protein>
    <submittedName>
        <fullName evidence="2">Uncharacterized protein</fullName>
    </submittedName>
</protein>
<evidence type="ECO:0000256" key="1">
    <source>
        <dbReference type="SAM" id="MobiDB-lite"/>
    </source>
</evidence>
<evidence type="ECO:0000313" key="2">
    <source>
        <dbReference type="EMBL" id="MPC66883.1"/>
    </source>
</evidence>
<proteinExistence type="predicted"/>
<dbReference type="AlphaFoldDB" id="A0A5B7H9P2"/>